<reference evidence="1 2" key="1">
    <citation type="submission" date="2020-06" db="EMBL/GenBank/DDBJ databases">
        <title>Transcriptomic and genomic resources for Thalictrum thalictroides and T. hernandezii: Facilitating candidate gene discovery in an emerging model plant lineage.</title>
        <authorList>
            <person name="Arias T."/>
            <person name="Riano-Pachon D.M."/>
            <person name="Di Stilio V.S."/>
        </authorList>
    </citation>
    <scope>NUCLEOTIDE SEQUENCE [LARGE SCALE GENOMIC DNA]</scope>
    <source>
        <strain evidence="2">cv. WT478/WT964</strain>
        <tissue evidence="1">Leaves</tissue>
    </source>
</reference>
<dbReference type="EMBL" id="JABWDY010024754">
    <property type="protein sequence ID" value="KAF5189989.1"/>
    <property type="molecule type" value="Genomic_DNA"/>
</dbReference>
<gene>
    <name evidence="1" type="ORF">FRX31_020425</name>
</gene>
<name>A0A7J6VY00_THATH</name>
<evidence type="ECO:0000313" key="1">
    <source>
        <dbReference type="EMBL" id="KAF5189989.1"/>
    </source>
</evidence>
<comment type="caution">
    <text evidence="1">The sequence shown here is derived from an EMBL/GenBank/DDBJ whole genome shotgun (WGS) entry which is preliminary data.</text>
</comment>
<proteinExistence type="predicted"/>
<dbReference type="AlphaFoldDB" id="A0A7J6VY00"/>
<dbReference type="Proteomes" id="UP000554482">
    <property type="component" value="Unassembled WGS sequence"/>
</dbReference>
<protein>
    <submittedName>
        <fullName evidence="1">Uncharacterized protein</fullName>
    </submittedName>
</protein>
<organism evidence="1 2">
    <name type="scientific">Thalictrum thalictroides</name>
    <name type="common">Rue-anemone</name>
    <name type="synonym">Anemone thalictroides</name>
    <dbReference type="NCBI Taxonomy" id="46969"/>
    <lineage>
        <taxon>Eukaryota</taxon>
        <taxon>Viridiplantae</taxon>
        <taxon>Streptophyta</taxon>
        <taxon>Embryophyta</taxon>
        <taxon>Tracheophyta</taxon>
        <taxon>Spermatophyta</taxon>
        <taxon>Magnoliopsida</taxon>
        <taxon>Ranunculales</taxon>
        <taxon>Ranunculaceae</taxon>
        <taxon>Thalictroideae</taxon>
        <taxon>Thalictrum</taxon>
    </lineage>
</organism>
<keyword evidence="2" id="KW-1185">Reference proteome</keyword>
<accession>A0A7J6VY00</accession>
<evidence type="ECO:0000313" key="2">
    <source>
        <dbReference type="Proteomes" id="UP000554482"/>
    </source>
</evidence>
<sequence length="170" mass="19703">MTGEHSEAELPTECRFDQLRFIEILNIQESQNELEFIKELLENAIDLEKLIISICKKPTDEDNENSLKTFFETLQSFRSASSRSTIIMLQMLDSDTRLIAQAKEQIKQTKHVGSKVINGYWRERVVLDTLIKEVVWVVIDPSLLNTTFINPSSSLQEDCIEKDDDKSLHW</sequence>